<organism evidence="1 2">
    <name type="scientific">Cronobacter sakazakii (strain ATCC BAA-894)</name>
    <name type="common">Enterobacter sakazakii</name>
    <dbReference type="NCBI Taxonomy" id="290339"/>
    <lineage>
        <taxon>Bacteria</taxon>
        <taxon>Pseudomonadati</taxon>
        <taxon>Pseudomonadota</taxon>
        <taxon>Gammaproteobacteria</taxon>
        <taxon>Enterobacterales</taxon>
        <taxon>Enterobacteriaceae</taxon>
        <taxon>Cronobacter</taxon>
    </lineage>
</organism>
<sequence>MRLYGGPELDKAAKAVLFEKPDHTWNQDNP</sequence>
<name>A7MQ16_CROS8</name>
<dbReference type="Gene3D" id="1.20.120.1620">
    <property type="match status" value="1"/>
</dbReference>
<protein>
    <submittedName>
        <fullName evidence="1">Uncharacterized protein</fullName>
    </submittedName>
</protein>
<dbReference type="Proteomes" id="UP000000260">
    <property type="component" value="Chromosome"/>
</dbReference>
<evidence type="ECO:0000313" key="1">
    <source>
        <dbReference type="EMBL" id="ABU79124.1"/>
    </source>
</evidence>
<gene>
    <name evidence="1" type="ordered locus">ESA_03938</name>
</gene>
<dbReference type="AlphaFoldDB" id="A7MQ16"/>
<proteinExistence type="predicted"/>
<evidence type="ECO:0000313" key="2">
    <source>
        <dbReference type="Proteomes" id="UP000000260"/>
    </source>
</evidence>
<dbReference type="HOGENOM" id="CLU_3403070_0_0_6"/>
<dbReference type="InterPro" id="IPR038314">
    <property type="entry name" value="T6SS_sf"/>
</dbReference>
<reference evidence="1 2" key="1">
    <citation type="journal article" date="2010" name="PLoS ONE">
        <title>Genome sequence of Cronobacter sakazakii BAA-894 and comparative genomic hybridization analysis with other Cronobacter species.</title>
        <authorList>
            <person name="Kucerova E."/>
            <person name="Clifton S.W."/>
            <person name="Xia X.Q."/>
            <person name="Long F."/>
            <person name="Porwollik S."/>
            <person name="Fulton L."/>
            <person name="Fronick C."/>
            <person name="Minx P."/>
            <person name="Kyung K."/>
            <person name="Warren W."/>
            <person name="Fulton R."/>
            <person name="Feng D."/>
            <person name="Wollam A."/>
            <person name="Shah N."/>
            <person name="Bhonagiri V."/>
            <person name="Nash W.E."/>
            <person name="Hallsworth-Pepin K."/>
            <person name="Wilson R.K."/>
            <person name="McClelland M."/>
            <person name="Forsythe S.J."/>
        </authorList>
    </citation>
    <scope>NUCLEOTIDE SEQUENCE [LARGE SCALE GENOMIC DNA]</scope>
    <source>
        <strain evidence="1 2">ATCC BAA-894</strain>
    </source>
</reference>
<keyword evidence="2" id="KW-1185">Reference proteome</keyword>
<dbReference type="KEGG" id="esa:ESA_03938"/>
<dbReference type="EMBL" id="CP000783">
    <property type="protein sequence ID" value="ABU79124.1"/>
    <property type="molecule type" value="Genomic_DNA"/>
</dbReference>
<accession>A7MQ16</accession>